<keyword evidence="4" id="KW-1185">Reference proteome</keyword>
<keyword evidence="2" id="KW-0472">Membrane</keyword>
<gene>
    <name evidence="3" type="ORF">AB0L16_24270</name>
</gene>
<accession>A0ABV3K2Y8</accession>
<evidence type="ECO:0000313" key="4">
    <source>
        <dbReference type="Proteomes" id="UP001552594"/>
    </source>
</evidence>
<dbReference type="RefSeq" id="WP_109283365.1">
    <property type="nucleotide sequence ID" value="NZ_JBFAUK010000021.1"/>
</dbReference>
<name>A0ABV3K2Y8_STRON</name>
<feature type="transmembrane region" description="Helical" evidence="2">
    <location>
        <begin position="20"/>
        <end position="38"/>
    </location>
</feature>
<keyword evidence="2" id="KW-1133">Transmembrane helix</keyword>
<organism evidence="3 4">
    <name type="scientific">Streptomyces orinoci</name>
    <name type="common">Streptoverticillium orinoci</name>
    <dbReference type="NCBI Taxonomy" id="67339"/>
    <lineage>
        <taxon>Bacteria</taxon>
        <taxon>Bacillati</taxon>
        <taxon>Actinomycetota</taxon>
        <taxon>Actinomycetes</taxon>
        <taxon>Kitasatosporales</taxon>
        <taxon>Streptomycetaceae</taxon>
        <taxon>Streptomyces</taxon>
    </lineage>
</organism>
<comment type="caution">
    <text evidence="3">The sequence shown here is derived from an EMBL/GenBank/DDBJ whole genome shotgun (WGS) entry which is preliminary data.</text>
</comment>
<keyword evidence="2" id="KW-0812">Transmembrane</keyword>
<feature type="region of interest" description="Disordered" evidence="1">
    <location>
        <begin position="115"/>
        <end position="135"/>
    </location>
</feature>
<sequence length="300" mass="31824">MTATSPSAVGAGYWLWRVRRTVLGLAFTAVLASLFYDAHRSVTEHLPEPYRLALNAVQLVACAIALSLGWTATRKAEQADGRWRHGRLIAVPLLLPLTAYLLGALSAELTIRDLPRPSRPAAPSRPTRPPAPDKPRWSMRLGALFILLMALGMGGYAGSSLPYALGWSGTQGTLTVTGTYCSYTSRGGCSVGSTGTFRSDDGRTVDPTATIDTEYRVGRHVAVSRDGGTYYSTNASAACGWLAALSFSLCLLCAGLPGVLLGRRITKEEHPKAARWTTRVLTGAFCAAVVLGVGALVIGD</sequence>
<proteinExistence type="predicted"/>
<feature type="transmembrane region" description="Helical" evidence="2">
    <location>
        <begin position="137"/>
        <end position="157"/>
    </location>
</feature>
<dbReference type="Proteomes" id="UP001552594">
    <property type="component" value="Unassembled WGS sequence"/>
</dbReference>
<protein>
    <submittedName>
        <fullName evidence="3">Uncharacterized protein</fullName>
    </submittedName>
</protein>
<dbReference type="EMBL" id="JBFAUK010000021">
    <property type="protein sequence ID" value="MEV5509513.1"/>
    <property type="molecule type" value="Genomic_DNA"/>
</dbReference>
<reference evidence="3 4" key="1">
    <citation type="submission" date="2024-06" db="EMBL/GenBank/DDBJ databases">
        <title>The Natural Products Discovery Center: Release of the First 8490 Sequenced Strains for Exploring Actinobacteria Biosynthetic Diversity.</title>
        <authorList>
            <person name="Kalkreuter E."/>
            <person name="Kautsar S.A."/>
            <person name="Yang D."/>
            <person name="Bader C.D."/>
            <person name="Teijaro C.N."/>
            <person name="Fluegel L."/>
            <person name="Davis C.M."/>
            <person name="Simpson J.R."/>
            <person name="Lauterbach L."/>
            <person name="Steele A.D."/>
            <person name="Gui C."/>
            <person name="Meng S."/>
            <person name="Li G."/>
            <person name="Viehrig K."/>
            <person name="Ye F."/>
            <person name="Su P."/>
            <person name="Kiefer A.F."/>
            <person name="Nichols A."/>
            <person name="Cepeda A.J."/>
            <person name="Yan W."/>
            <person name="Fan B."/>
            <person name="Jiang Y."/>
            <person name="Adhikari A."/>
            <person name="Zheng C.-J."/>
            <person name="Schuster L."/>
            <person name="Cowan T.M."/>
            <person name="Smanski M.J."/>
            <person name="Chevrette M.G."/>
            <person name="De Carvalho L.P.S."/>
            <person name="Shen B."/>
        </authorList>
    </citation>
    <scope>NUCLEOTIDE SEQUENCE [LARGE SCALE GENOMIC DNA]</scope>
    <source>
        <strain evidence="3 4">NPDC052347</strain>
    </source>
</reference>
<evidence type="ECO:0000256" key="2">
    <source>
        <dbReference type="SAM" id="Phobius"/>
    </source>
</evidence>
<evidence type="ECO:0000256" key="1">
    <source>
        <dbReference type="SAM" id="MobiDB-lite"/>
    </source>
</evidence>
<feature type="transmembrane region" description="Helical" evidence="2">
    <location>
        <begin position="50"/>
        <end position="70"/>
    </location>
</feature>
<evidence type="ECO:0000313" key="3">
    <source>
        <dbReference type="EMBL" id="MEV5509513.1"/>
    </source>
</evidence>
<feature type="transmembrane region" description="Helical" evidence="2">
    <location>
        <begin position="240"/>
        <end position="260"/>
    </location>
</feature>
<feature type="transmembrane region" description="Helical" evidence="2">
    <location>
        <begin position="280"/>
        <end position="299"/>
    </location>
</feature>
<feature type="transmembrane region" description="Helical" evidence="2">
    <location>
        <begin position="90"/>
        <end position="111"/>
    </location>
</feature>